<comment type="similarity">
    <text evidence="2">Belongs to the UPF0014 family.</text>
</comment>
<name>A0AA97CRU5_9ACTN</name>
<feature type="transmembrane region" description="Helical" evidence="6">
    <location>
        <begin position="94"/>
        <end position="116"/>
    </location>
</feature>
<dbReference type="EMBL" id="CP128986">
    <property type="protein sequence ID" value="WOC11250.1"/>
    <property type="molecule type" value="Genomic_DNA"/>
</dbReference>
<dbReference type="PANTHER" id="PTHR30028">
    <property type="entry name" value="UPF0014 INNER MEMBRANE PROTEIN YBBM-RELATED"/>
    <property type="match status" value="1"/>
</dbReference>
<keyword evidence="5 6" id="KW-0472">Membrane</keyword>
<dbReference type="AlphaFoldDB" id="A0AA97CRU5"/>
<protein>
    <submittedName>
        <fullName evidence="7">Iron export permease protein FetB</fullName>
    </submittedName>
</protein>
<sequence>MSTHDLVATIIAVVVLAAVAVGVLRWYGVPHQWSAATAIARGMIQLAVVSVALAGLITHPWLVVLAVSVMFAVAVGTATSRLGTPGAWGRTAGFVALSVAAGATAALAVVFASGALDPSARYLLALSAIVIGNTMNIATLTGRRLNEALIDRWDEVEAWLALGATPRQASVSMARQAVHSALVPSIDQAKTTGLVTLPGAFVGAIFGGLSPMEAGRFQVLVLAALLASGSIAAVITAQVRASSPTRPVPLDEVERPRLRWRRAHSVPGRDE</sequence>
<reference evidence="7" key="1">
    <citation type="submission" date="2023-06" db="EMBL/GenBank/DDBJ databases">
        <title>Gordonia sp. nov. and Pseudochrobactrum sp. nov., two species isolated from the burying beetle Nicrophorus vespilloides.</title>
        <authorList>
            <person name="Poehlein A."/>
            <person name="Guzman J."/>
            <person name="Daniel R."/>
            <person name="Vilcinskas A."/>
        </authorList>
    </citation>
    <scope>NUCLEOTIDE SEQUENCE</scope>
    <source>
        <strain evidence="7">MP11Mi</strain>
    </source>
</reference>
<feature type="transmembrane region" description="Helical" evidence="6">
    <location>
        <begin position="217"/>
        <end position="237"/>
    </location>
</feature>
<dbReference type="Pfam" id="PF03649">
    <property type="entry name" value="UPF0014"/>
    <property type="match status" value="1"/>
</dbReference>
<feature type="transmembrane region" description="Helical" evidence="6">
    <location>
        <begin position="194"/>
        <end position="211"/>
    </location>
</feature>
<gene>
    <name evidence="7" type="primary">fetB</name>
    <name evidence="7" type="ORF">MP11Mi_03170</name>
</gene>
<evidence type="ECO:0000256" key="4">
    <source>
        <dbReference type="ARBA" id="ARBA00022989"/>
    </source>
</evidence>
<keyword evidence="4 6" id="KW-1133">Transmembrane helix</keyword>
<comment type="subcellular location">
    <subcellularLocation>
        <location evidence="1">Membrane</location>
        <topology evidence="1">Multi-pass membrane protein</topology>
    </subcellularLocation>
</comment>
<evidence type="ECO:0000256" key="5">
    <source>
        <dbReference type="ARBA" id="ARBA00023136"/>
    </source>
</evidence>
<proteinExistence type="inferred from homology"/>
<dbReference type="GO" id="GO:0005886">
    <property type="term" value="C:plasma membrane"/>
    <property type="evidence" value="ECO:0007669"/>
    <property type="project" value="TreeGrafter"/>
</dbReference>
<evidence type="ECO:0000256" key="2">
    <source>
        <dbReference type="ARBA" id="ARBA00005268"/>
    </source>
</evidence>
<evidence type="ECO:0000256" key="6">
    <source>
        <dbReference type="SAM" id="Phobius"/>
    </source>
</evidence>
<dbReference type="PANTHER" id="PTHR30028:SF0">
    <property type="entry name" value="PROTEIN ALUMINUM SENSITIVE 3"/>
    <property type="match status" value="1"/>
</dbReference>
<dbReference type="InterPro" id="IPR005226">
    <property type="entry name" value="UPF0014_fam"/>
</dbReference>
<feature type="transmembrane region" description="Helical" evidence="6">
    <location>
        <begin position="6"/>
        <end position="27"/>
    </location>
</feature>
<feature type="transmembrane region" description="Helical" evidence="6">
    <location>
        <begin position="63"/>
        <end position="82"/>
    </location>
</feature>
<accession>A0AA97CRU5</accession>
<evidence type="ECO:0000256" key="3">
    <source>
        <dbReference type="ARBA" id="ARBA00022692"/>
    </source>
</evidence>
<feature type="transmembrane region" description="Helical" evidence="6">
    <location>
        <begin position="122"/>
        <end position="142"/>
    </location>
</feature>
<feature type="transmembrane region" description="Helical" evidence="6">
    <location>
        <begin position="39"/>
        <end position="57"/>
    </location>
</feature>
<evidence type="ECO:0000256" key="1">
    <source>
        <dbReference type="ARBA" id="ARBA00004141"/>
    </source>
</evidence>
<evidence type="ECO:0000313" key="7">
    <source>
        <dbReference type="EMBL" id="WOC11250.1"/>
    </source>
</evidence>
<keyword evidence="3 6" id="KW-0812">Transmembrane</keyword>
<dbReference type="RefSeq" id="WP_420040576.1">
    <property type="nucleotide sequence ID" value="NZ_CP128986.1"/>
</dbReference>
<organism evidence="7">
    <name type="scientific">Gordonia sp. MP11Mi</name>
    <dbReference type="NCBI Taxonomy" id="3022769"/>
    <lineage>
        <taxon>Bacteria</taxon>
        <taxon>Bacillati</taxon>
        <taxon>Actinomycetota</taxon>
        <taxon>Actinomycetes</taxon>
        <taxon>Mycobacteriales</taxon>
        <taxon>Gordoniaceae</taxon>
        <taxon>Gordonia</taxon>
    </lineage>
</organism>